<accession>A0A078ATY8</accession>
<keyword evidence="5" id="KW-0067">ATP-binding</keyword>
<dbReference type="PANTHER" id="PTHR43671:SF13">
    <property type="entry name" value="SERINE_THREONINE-PROTEIN KINASE NEK2"/>
    <property type="match status" value="1"/>
</dbReference>
<organism evidence="7 8">
    <name type="scientific">Stylonychia lemnae</name>
    <name type="common">Ciliate</name>
    <dbReference type="NCBI Taxonomy" id="5949"/>
    <lineage>
        <taxon>Eukaryota</taxon>
        <taxon>Sar</taxon>
        <taxon>Alveolata</taxon>
        <taxon>Ciliophora</taxon>
        <taxon>Intramacronucleata</taxon>
        <taxon>Spirotrichea</taxon>
        <taxon>Stichotrichia</taxon>
        <taxon>Sporadotrichida</taxon>
        <taxon>Oxytrichidae</taxon>
        <taxon>Stylonychinae</taxon>
        <taxon>Stylonychia</taxon>
    </lineage>
</organism>
<dbReference type="Pfam" id="PF00069">
    <property type="entry name" value="Pkinase"/>
    <property type="match status" value="1"/>
</dbReference>
<dbReference type="PANTHER" id="PTHR43671">
    <property type="entry name" value="SERINE/THREONINE-PROTEIN KINASE NEK"/>
    <property type="match status" value="1"/>
</dbReference>
<reference evidence="7 8" key="1">
    <citation type="submission" date="2014-06" db="EMBL/GenBank/DDBJ databases">
        <authorList>
            <person name="Swart Estienne"/>
        </authorList>
    </citation>
    <scope>NUCLEOTIDE SEQUENCE [LARGE SCALE GENOMIC DNA]</scope>
    <source>
        <strain evidence="7 8">130c</strain>
    </source>
</reference>
<dbReference type="GO" id="GO:0004674">
    <property type="term" value="F:protein serine/threonine kinase activity"/>
    <property type="evidence" value="ECO:0007669"/>
    <property type="project" value="UniProtKB-EC"/>
</dbReference>
<evidence type="ECO:0000256" key="3">
    <source>
        <dbReference type="ARBA" id="ARBA00022741"/>
    </source>
</evidence>
<dbReference type="EMBL" id="CCKQ01013080">
    <property type="protein sequence ID" value="CDW84707.1"/>
    <property type="molecule type" value="Genomic_DNA"/>
</dbReference>
<evidence type="ECO:0000256" key="2">
    <source>
        <dbReference type="ARBA" id="ARBA00022679"/>
    </source>
</evidence>
<dbReference type="PROSITE" id="PS00109">
    <property type="entry name" value="PROTEIN_KINASE_TYR"/>
    <property type="match status" value="1"/>
</dbReference>
<gene>
    <name evidence="7" type="primary">Contig18468.g19607</name>
    <name evidence="7" type="ORF">STYLEM_13773</name>
</gene>
<evidence type="ECO:0000313" key="7">
    <source>
        <dbReference type="EMBL" id="CDW84707.1"/>
    </source>
</evidence>
<keyword evidence="2" id="KW-0808">Transferase</keyword>
<dbReference type="SUPFAM" id="SSF50978">
    <property type="entry name" value="WD40 repeat-like"/>
    <property type="match status" value="1"/>
</dbReference>
<dbReference type="AlphaFoldDB" id="A0A078ATY8"/>
<sequence length="806" mass="94045">MDKLISMKIRKPDYRYRIERCIKKGGFGTVYQVTDTEDPNQTQYAMKLQQLSKIMVANNKDTPIELQLLRLFREICTFQLKHPFITEVKESFLTDDGHFVMIQELAQCDLKAYLAELGQIDADQITELMIQIVNGLEYIHSHDIIHRDISPDNILVFDNDLFKICDFGVASFGQATLSQAGKINYLAPEAFKGEASCDKMCDIWSLGVLLLYLCTGQPTYRGQVVREFVENPYADDTIELPPQYERFELILNRMLAHDPKDRPQIKEIKRALLELQNIQRNASVHDDRIYSYLLHHNNGIFREHYKNLQILFSQFGHLRGGKYEKNIQAICVELINHSSYYLQVLSATNLNSYPVQRFFDKVKEKILMPYRNYNRQIPSQTDSQGLKLLKDKFQKELRQQRAIRQQKLNQDLVPAKRQWKSENEDQIQIANKQSNVQKYQDYSRNIEKDLHEQIRKIDIKEIEGERKVISHKFEVKGLRKVKQNNIKPFQSIFKSGKLISLNTSDGEYWDWDGDKIFKSRKFKDNSSCFHLEKNILFHAFGKNIGKQNPSTLEDIINPWEPVLKLSSKINRMIQYDEHKILAAGDDGLIVVFAHQSTNIKQEFNLPNSGPIFDICSVQGKSDNIFAFGTQNGIFIVMIIFNELDGVFEFFPENNQFESKLGCNCLIQVKQGIIAGSFYEKNSLLQSYIHILDVDQNGKRLKSFQFYGQCGIYSFPYSNYQILPYAIVKDRMQLYLIDLQCYEVNAILKSVYATRCNPQSLFIYKDNQYMNLGKTKYKIHDLTYRLGLEDYKGKARISDLEITFDHR</sequence>
<dbReference type="SUPFAM" id="SSF56112">
    <property type="entry name" value="Protein kinase-like (PK-like)"/>
    <property type="match status" value="1"/>
</dbReference>
<dbReference type="PROSITE" id="PS50011">
    <property type="entry name" value="PROTEIN_KINASE_DOM"/>
    <property type="match status" value="1"/>
</dbReference>
<dbReference type="InterPro" id="IPR036322">
    <property type="entry name" value="WD40_repeat_dom_sf"/>
</dbReference>
<keyword evidence="4 7" id="KW-0418">Kinase</keyword>
<dbReference type="InterPro" id="IPR000719">
    <property type="entry name" value="Prot_kinase_dom"/>
</dbReference>
<evidence type="ECO:0000256" key="1">
    <source>
        <dbReference type="ARBA" id="ARBA00012513"/>
    </source>
</evidence>
<dbReference type="GO" id="GO:0005524">
    <property type="term" value="F:ATP binding"/>
    <property type="evidence" value="ECO:0007669"/>
    <property type="project" value="UniProtKB-KW"/>
</dbReference>
<evidence type="ECO:0000256" key="4">
    <source>
        <dbReference type="ARBA" id="ARBA00022777"/>
    </source>
</evidence>
<protein>
    <recommendedName>
        <fullName evidence="1">non-specific serine/threonine protein kinase</fullName>
        <ecNumber evidence="1">2.7.11.1</ecNumber>
    </recommendedName>
</protein>
<dbReference type="InterPro" id="IPR011009">
    <property type="entry name" value="Kinase-like_dom_sf"/>
</dbReference>
<evidence type="ECO:0000259" key="6">
    <source>
        <dbReference type="PROSITE" id="PS50011"/>
    </source>
</evidence>
<evidence type="ECO:0000256" key="5">
    <source>
        <dbReference type="ARBA" id="ARBA00022840"/>
    </source>
</evidence>
<keyword evidence="8" id="KW-1185">Reference proteome</keyword>
<dbReference type="Gene3D" id="1.10.510.10">
    <property type="entry name" value="Transferase(Phosphotransferase) domain 1"/>
    <property type="match status" value="1"/>
</dbReference>
<dbReference type="InterPro" id="IPR008266">
    <property type="entry name" value="Tyr_kinase_AS"/>
</dbReference>
<dbReference type="InParanoid" id="A0A078ATY8"/>
<dbReference type="OrthoDB" id="285969at2759"/>
<keyword evidence="3" id="KW-0547">Nucleotide-binding</keyword>
<feature type="domain" description="Protein kinase" evidence="6">
    <location>
        <begin position="16"/>
        <end position="273"/>
    </location>
</feature>
<name>A0A078ATY8_STYLE</name>
<proteinExistence type="predicted"/>
<dbReference type="EC" id="2.7.11.1" evidence="1"/>
<evidence type="ECO:0000313" key="8">
    <source>
        <dbReference type="Proteomes" id="UP000039865"/>
    </source>
</evidence>
<dbReference type="CDD" id="cd14014">
    <property type="entry name" value="STKc_PknB_like"/>
    <property type="match status" value="1"/>
</dbReference>
<dbReference type="InterPro" id="IPR050660">
    <property type="entry name" value="NEK_Ser/Thr_kinase"/>
</dbReference>
<dbReference type="Proteomes" id="UP000039865">
    <property type="component" value="Unassembled WGS sequence"/>
</dbReference>